<keyword evidence="3" id="KW-0805">Transcription regulation</keyword>
<dbReference type="Proteomes" id="UP001156102">
    <property type="component" value="Unassembled WGS sequence"/>
</dbReference>
<accession>A0AA42BQ59</accession>
<dbReference type="SUPFAM" id="SSF63520">
    <property type="entry name" value="PTS-regulatory domain, PRD"/>
    <property type="match status" value="2"/>
</dbReference>
<dbReference type="InterPro" id="IPR050661">
    <property type="entry name" value="BglG_antiterminators"/>
</dbReference>
<dbReference type="InterPro" id="IPR036095">
    <property type="entry name" value="PTS_EIIB-like_sf"/>
</dbReference>
<evidence type="ECO:0000259" key="9">
    <source>
        <dbReference type="PROSITE" id="PS51099"/>
    </source>
</evidence>
<dbReference type="CDD" id="cd05568">
    <property type="entry name" value="PTS_IIB_bgl_like"/>
    <property type="match status" value="1"/>
</dbReference>
<dbReference type="PROSITE" id="PS51372">
    <property type="entry name" value="PRD_2"/>
    <property type="match status" value="2"/>
</dbReference>
<evidence type="ECO:0000256" key="3">
    <source>
        <dbReference type="ARBA" id="ARBA00023015"/>
    </source>
</evidence>
<dbReference type="GO" id="GO:0008982">
    <property type="term" value="F:protein-N(PI)-phosphohistidine-sugar phosphotransferase activity"/>
    <property type="evidence" value="ECO:0007669"/>
    <property type="project" value="InterPro"/>
</dbReference>
<reference evidence="11" key="1">
    <citation type="submission" date="2022-07" db="EMBL/GenBank/DDBJ databases">
        <authorList>
            <person name="Li W.-J."/>
            <person name="Deng Q.-Q."/>
        </authorList>
    </citation>
    <scope>NUCLEOTIDE SEQUENCE</scope>
    <source>
        <strain evidence="11">SYSU M60031</strain>
    </source>
</reference>
<evidence type="ECO:0000259" key="7">
    <source>
        <dbReference type="PROSITE" id="PS50819"/>
    </source>
</evidence>
<dbReference type="SUPFAM" id="SSF46785">
    <property type="entry name" value="Winged helix' DNA-binding domain"/>
    <property type="match status" value="1"/>
</dbReference>
<feature type="domain" description="DOD-type homing endonuclease" evidence="7">
    <location>
        <begin position="56"/>
        <end position="145"/>
    </location>
</feature>
<dbReference type="RefSeq" id="WP_254759442.1">
    <property type="nucleotide sequence ID" value="NZ_JANCLT010000006.1"/>
</dbReference>
<feature type="domain" description="PTS EIIB type-2" evidence="9">
    <location>
        <begin position="411"/>
        <end position="502"/>
    </location>
</feature>
<evidence type="ECO:0000256" key="6">
    <source>
        <dbReference type="SAM" id="Coils"/>
    </source>
</evidence>
<evidence type="ECO:0000256" key="2">
    <source>
        <dbReference type="ARBA" id="ARBA00022737"/>
    </source>
</evidence>
<dbReference type="InterPro" id="IPR002178">
    <property type="entry name" value="PTS_EIIA_type-2_dom"/>
</dbReference>
<name>A0AA42BQ59_9BACI</name>
<dbReference type="EMBL" id="JANCLT010000006">
    <property type="protein sequence ID" value="MCP8969522.1"/>
    <property type="molecule type" value="Genomic_DNA"/>
</dbReference>
<dbReference type="PROSITE" id="PS51094">
    <property type="entry name" value="PTS_EIIA_TYPE_2"/>
    <property type="match status" value="1"/>
</dbReference>
<gene>
    <name evidence="11" type="ORF">NK662_13380</name>
</gene>
<evidence type="ECO:0000256" key="4">
    <source>
        <dbReference type="ARBA" id="ARBA00023159"/>
    </source>
</evidence>
<feature type="domain" description="PRD" evidence="10">
    <location>
        <begin position="300"/>
        <end position="407"/>
    </location>
</feature>
<dbReference type="PROSITE" id="PS50819">
    <property type="entry name" value="INTEIN_ENDONUCLEASE"/>
    <property type="match status" value="1"/>
</dbReference>
<dbReference type="InterPro" id="IPR016152">
    <property type="entry name" value="PTrfase/Anion_transptr"/>
</dbReference>
<dbReference type="Gene3D" id="1.10.10.10">
    <property type="entry name" value="Winged helix-like DNA-binding domain superfamily/Winged helix DNA-binding domain"/>
    <property type="match status" value="2"/>
</dbReference>
<dbReference type="Pfam" id="PF00359">
    <property type="entry name" value="PTS_EIIA_2"/>
    <property type="match status" value="1"/>
</dbReference>
<comment type="caution">
    <text evidence="11">The sequence shown here is derived from an EMBL/GenBank/DDBJ whole genome shotgun (WGS) entry which is preliminary data.</text>
</comment>
<keyword evidence="1" id="KW-0808">Transferase</keyword>
<evidence type="ECO:0000259" key="10">
    <source>
        <dbReference type="PROSITE" id="PS51372"/>
    </source>
</evidence>
<dbReference type="InterPro" id="IPR036388">
    <property type="entry name" value="WH-like_DNA-bd_sf"/>
</dbReference>
<evidence type="ECO:0000256" key="1">
    <source>
        <dbReference type="ARBA" id="ARBA00022679"/>
    </source>
</evidence>
<keyword evidence="4" id="KW-0010">Activator</keyword>
<dbReference type="InterPro" id="IPR004042">
    <property type="entry name" value="Intein_endonuc_central"/>
</dbReference>
<keyword evidence="2" id="KW-0677">Repeat</keyword>
<protein>
    <submittedName>
        <fullName evidence="11">BglG family transcription antiterminator</fullName>
    </submittedName>
</protein>
<dbReference type="InterPro" id="IPR013011">
    <property type="entry name" value="PTS_EIIB_2"/>
</dbReference>
<dbReference type="Gene3D" id="3.40.930.10">
    <property type="entry name" value="Mannitol-specific EII, Chain A"/>
    <property type="match status" value="1"/>
</dbReference>
<feature type="domain" description="PRD" evidence="10">
    <location>
        <begin position="186"/>
        <end position="291"/>
    </location>
</feature>
<dbReference type="Gene3D" id="1.10.1790.10">
    <property type="entry name" value="PRD domain"/>
    <property type="match status" value="2"/>
</dbReference>
<dbReference type="PANTHER" id="PTHR30185:SF13">
    <property type="entry name" value="LICABCH OPERON REGULATOR-RELATED"/>
    <property type="match status" value="1"/>
</dbReference>
<keyword evidence="12" id="KW-1185">Reference proteome</keyword>
<dbReference type="Pfam" id="PF00874">
    <property type="entry name" value="PRD"/>
    <property type="match status" value="2"/>
</dbReference>
<dbReference type="GO" id="GO:0009401">
    <property type="term" value="P:phosphoenolpyruvate-dependent sugar phosphotransferase system"/>
    <property type="evidence" value="ECO:0007669"/>
    <property type="project" value="InterPro"/>
</dbReference>
<keyword evidence="6" id="KW-0175">Coiled coil</keyword>
<dbReference type="InterPro" id="IPR036390">
    <property type="entry name" value="WH_DNA-bd_sf"/>
</dbReference>
<organism evidence="11 12">
    <name type="scientific">Ectobacillus ponti</name>
    <dbReference type="NCBI Taxonomy" id="2961894"/>
    <lineage>
        <taxon>Bacteria</taxon>
        <taxon>Bacillati</taxon>
        <taxon>Bacillota</taxon>
        <taxon>Bacilli</taxon>
        <taxon>Bacillales</taxon>
        <taxon>Bacillaceae</taxon>
        <taxon>Ectobacillus</taxon>
    </lineage>
</organism>
<dbReference type="Gene3D" id="3.40.50.2300">
    <property type="match status" value="1"/>
</dbReference>
<keyword evidence="5" id="KW-0804">Transcription</keyword>
<dbReference type="GO" id="GO:0006355">
    <property type="term" value="P:regulation of DNA-templated transcription"/>
    <property type="evidence" value="ECO:0007669"/>
    <property type="project" value="InterPro"/>
</dbReference>
<sequence>MLSARIMVALRELMAAKAASTVITSEYLAALNQVTSRTARNDLKELDCLLRKNGAALQSIRGTGYALQITDDQQFHRWVQHVFQEQEPQAVPDAPEERLQYLLQRLLLADGYVKLEDLADELYISRSTVQNDLRDVKRLLQAYSIVLEKRPNYGLRVKGEEVRLRFCMSEHLFNRKQPGEQAMLRILPEQQMDSIRSSIMAHIREYNITLSDVGLNNLVIHIAIACKRIHDGNHVTLYPQELKQITEQAEYAVATLIISEIERLLAVEFPQTEIAYIAIHLLGTKLISDTDLPEEELHQLIGTGIFQLVEKVLAVIEEKLQLDIAHDRELIVGLCLHLKPAMNRYRYGMNLRNPMLDAIKANYPVAFETAVLAGLVLEQETGLHVEENEIGYLALHFGAAMERSKLQHAPKRCMIVCASGIGSARLVYYKLQATFGRNLDIIGTTEYYRLSQIPFDTLDFLISTIPISQPLPIPVITVNTILGSGDLAKVEQALREEQADLQYTREELVFLQQKLESREEVLQFLADKLQALGLVDDQYLASVLERERFSPTSFGNLVAIPHPMAPQTDETFWAVCTLQKPILWKDKQVQFVCLLNVERNSKADLQNMYKLLGRAVDDAALVQQLVKCKTYKEFTRVFVK</sequence>
<dbReference type="InterPro" id="IPR036634">
    <property type="entry name" value="PRD_sf"/>
</dbReference>
<dbReference type="PANTHER" id="PTHR30185">
    <property type="entry name" value="CRYPTIC BETA-GLUCOSIDE BGL OPERON ANTITERMINATOR"/>
    <property type="match status" value="1"/>
</dbReference>
<dbReference type="Pfam" id="PF05043">
    <property type="entry name" value="Mga"/>
    <property type="match status" value="1"/>
</dbReference>
<dbReference type="PROSITE" id="PS51099">
    <property type="entry name" value="PTS_EIIB_TYPE_2"/>
    <property type="match status" value="1"/>
</dbReference>
<evidence type="ECO:0000256" key="5">
    <source>
        <dbReference type="ARBA" id="ARBA00023163"/>
    </source>
</evidence>
<evidence type="ECO:0000313" key="11">
    <source>
        <dbReference type="EMBL" id="MCP8969522.1"/>
    </source>
</evidence>
<feature type="domain" description="PTS EIIA type-2" evidence="8">
    <location>
        <begin position="502"/>
        <end position="640"/>
    </location>
</feature>
<dbReference type="GO" id="GO:0004519">
    <property type="term" value="F:endonuclease activity"/>
    <property type="evidence" value="ECO:0007669"/>
    <property type="project" value="InterPro"/>
</dbReference>
<evidence type="ECO:0000259" key="8">
    <source>
        <dbReference type="PROSITE" id="PS51094"/>
    </source>
</evidence>
<dbReference type="InterPro" id="IPR007737">
    <property type="entry name" value="Mga_HTH"/>
</dbReference>
<dbReference type="AlphaFoldDB" id="A0AA42BQ59"/>
<dbReference type="InterPro" id="IPR011608">
    <property type="entry name" value="PRD"/>
</dbReference>
<dbReference type="SUPFAM" id="SSF52794">
    <property type="entry name" value="PTS system IIB component-like"/>
    <property type="match status" value="1"/>
</dbReference>
<feature type="coiled-coil region" evidence="6">
    <location>
        <begin position="487"/>
        <end position="514"/>
    </location>
</feature>
<proteinExistence type="predicted"/>
<dbReference type="CDD" id="cd00211">
    <property type="entry name" value="PTS_IIA_fru"/>
    <property type="match status" value="1"/>
</dbReference>
<dbReference type="SUPFAM" id="SSF55804">
    <property type="entry name" value="Phoshotransferase/anion transport protein"/>
    <property type="match status" value="1"/>
</dbReference>
<evidence type="ECO:0000313" key="12">
    <source>
        <dbReference type="Proteomes" id="UP001156102"/>
    </source>
</evidence>